<gene>
    <name evidence="1" type="ORF">GHO29_03530</name>
</gene>
<dbReference type="AlphaFoldDB" id="A0A7X1XXQ1"/>
<organism evidence="1 2">
    <name type="scientific">Pseudomonas helleri</name>
    <dbReference type="NCBI Taxonomy" id="1608996"/>
    <lineage>
        <taxon>Bacteria</taxon>
        <taxon>Pseudomonadati</taxon>
        <taxon>Pseudomonadota</taxon>
        <taxon>Gammaproteobacteria</taxon>
        <taxon>Pseudomonadales</taxon>
        <taxon>Pseudomonadaceae</taxon>
        <taxon>Pseudomonas</taxon>
    </lineage>
</organism>
<protein>
    <submittedName>
        <fullName evidence="1">Uncharacterized protein</fullName>
    </submittedName>
</protein>
<evidence type="ECO:0000313" key="2">
    <source>
        <dbReference type="Proteomes" id="UP000437970"/>
    </source>
</evidence>
<reference evidence="1 2" key="1">
    <citation type="submission" date="2019-10" db="EMBL/GenBank/DDBJ databases">
        <title>Evaluation of single-gene subtyping targets for Pseudomonas.</title>
        <authorList>
            <person name="Reichler S.J."/>
            <person name="Orsi R.H."/>
            <person name="Wiedmann M."/>
            <person name="Martin N.H."/>
            <person name="Murphy S.I."/>
        </authorList>
    </citation>
    <scope>NUCLEOTIDE SEQUENCE [LARGE SCALE GENOMIC DNA]</scope>
    <source>
        <strain evidence="1 2">FSL R10-1984</strain>
    </source>
</reference>
<dbReference type="EMBL" id="WIVW01000002">
    <property type="protein sequence ID" value="MQU25545.1"/>
    <property type="molecule type" value="Genomic_DNA"/>
</dbReference>
<dbReference type="Proteomes" id="UP000437970">
    <property type="component" value="Unassembled WGS sequence"/>
</dbReference>
<evidence type="ECO:0000313" key="1">
    <source>
        <dbReference type="EMBL" id="MQU25545.1"/>
    </source>
</evidence>
<dbReference type="RefSeq" id="WP_153377500.1">
    <property type="nucleotide sequence ID" value="NZ_WIVW01000002.1"/>
</dbReference>
<accession>A0A7X1XXQ1</accession>
<proteinExistence type="predicted"/>
<name>A0A7X1XXQ1_9PSED</name>
<sequence>MVIVDDISAVDRLFQGLLCSVWRVNFKLNRQKYLTTQIGKAEEMILRIVDIRSTLLTPAQATLKMKKINGLKGLGRIRKGEMNQNGGLQCTMCATKKRCDKRPTAYRSALL</sequence>
<comment type="caution">
    <text evidence="1">The sequence shown here is derived from an EMBL/GenBank/DDBJ whole genome shotgun (WGS) entry which is preliminary data.</text>
</comment>